<sequence>MKAIQYSEHGPADVMHYVDLPDPVAGPGQILVKLEAASVTPFDWKLRAGHLQNHFTLPMPSVPGRDGGGTVISIGDGVMEFKIGERVAVMAGVFAQGGYAEMIAVDEKHAVKIPDSLSTIDAVALTNAGLSAWIAVRTAEVKSGDKVLIHSGSGAVGGLLVQLCHHLGAHVTATCRSTNRDYVLGLGADRVVAYDEEDFSEILTDQDIVFELMGGEVHDKSYKVLKKGGHMVWLVADPIRDRGEEFGVKVTRAMITDDKSALQGMMDLAGAGLLKPQVARTMPLSEAAEAHRLMEKGAVSRGRLMLTM</sequence>
<dbReference type="SMART" id="SM00829">
    <property type="entry name" value="PKS_ER"/>
    <property type="match status" value="1"/>
</dbReference>
<dbReference type="RefSeq" id="WP_038546929.1">
    <property type="nucleotide sequence ID" value="NZ_HG938355.1"/>
</dbReference>
<organism evidence="2 3">
    <name type="scientific">Neorhizobium galegae bv. officinalis bv. officinalis str. HAMBI 1141</name>
    <dbReference type="NCBI Taxonomy" id="1028801"/>
    <lineage>
        <taxon>Bacteria</taxon>
        <taxon>Pseudomonadati</taxon>
        <taxon>Pseudomonadota</taxon>
        <taxon>Alphaproteobacteria</taxon>
        <taxon>Hyphomicrobiales</taxon>
        <taxon>Rhizobiaceae</taxon>
        <taxon>Rhizobium/Agrobacterium group</taxon>
        <taxon>Neorhizobium</taxon>
    </lineage>
</organism>
<dbReference type="InterPro" id="IPR011032">
    <property type="entry name" value="GroES-like_sf"/>
</dbReference>
<dbReference type="PANTHER" id="PTHR43482">
    <property type="entry name" value="PROTEIN AST1-RELATED"/>
    <property type="match status" value="1"/>
</dbReference>
<dbReference type="CDD" id="cd05289">
    <property type="entry name" value="MDR_like_2"/>
    <property type="match status" value="1"/>
</dbReference>
<dbReference type="Gene3D" id="3.90.180.10">
    <property type="entry name" value="Medium-chain alcohol dehydrogenases, catalytic domain"/>
    <property type="match status" value="1"/>
</dbReference>
<dbReference type="HOGENOM" id="CLU_026673_3_3_5"/>
<dbReference type="SUPFAM" id="SSF50129">
    <property type="entry name" value="GroES-like"/>
    <property type="match status" value="1"/>
</dbReference>
<protein>
    <submittedName>
        <fullName evidence="2">Alcohol dehydrogenase, zinc-dependent</fullName>
    </submittedName>
</protein>
<dbReference type="Pfam" id="PF08240">
    <property type="entry name" value="ADH_N"/>
    <property type="match status" value="1"/>
</dbReference>
<evidence type="ECO:0000259" key="1">
    <source>
        <dbReference type="SMART" id="SM00829"/>
    </source>
</evidence>
<dbReference type="InterPro" id="IPR020843">
    <property type="entry name" value="ER"/>
</dbReference>
<proteinExistence type="predicted"/>
<gene>
    <name evidence="2" type="ORF">RG1141_CH38000</name>
</gene>
<dbReference type="GO" id="GO:0016491">
    <property type="term" value="F:oxidoreductase activity"/>
    <property type="evidence" value="ECO:0007669"/>
    <property type="project" value="InterPro"/>
</dbReference>
<reference evidence="3" key="1">
    <citation type="journal article" date="2014" name="BMC Genomics">
        <title>Genome sequencing of two Neorhizobium galegae strains reveals a noeT gene responsible for the unusual acetylation of the nodulation factors.</title>
        <authorList>
            <person name="Osterman J."/>
            <person name="Marsh J."/>
            <person name="Laine P.K."/>
            <person name="Zeng Z."/>
            <person name="Alatalo E."/>
            <person name="Sullivan J.T."/>
            <person name="Young J.P."/>
            <person name="Thomas-Oates J."/>
            <person name="Paulin L."/>
            <person name="Lindstrom K."/>
        </authorList>
    </citation>
    <scope>NUCLEOTIDE SEQUENCE [LARGE SCALE GENOMIC DNA]</scope>
    <source>
        <strain evidence="3">HAMBI 1141</strain>
    </source>
</reference>
<dbReference type="PANTHER" id="PTHR43482:SF1">
    <property type="entry name" value="PROTEIN AST1-RELATED"/>
    <property type="match status" value="1"/>
</dbReference>
<dbReference type="Proteomes" id="UP000028186">
    <property type="component" value="Chromosome I"/>
</dbReference>
<dbReference type="PATRIC" id="fig|1028801.3.peg.3874"/>
<dbReference type="EMBL" id="HG938355">
    <property type="protein sequence ID" value="CDN56127.1"/>
    <property type="molecule type" value="Genomic_DNA"/>
</dbReference>
<dbReference type="AlphaFoldDB" id="A0A068TC77"/>
<dbReference type="InterPro" id="IPR013154">
    <property type="entry name" value="ADH-like_N"/>
</dbReference>
<accession>A0A068TC77</accession>
<dbReference type="Pfam" id="PF13602">
    <property type="entry name" value="ADH_zinc_N_2"/>
    <property type="match status" value="1"/>
</dbReference>
<name>A0A068TC77_NEOGA</name>
<dbReference type="InterPro" id="IPR036291">
    <property type="entry name" value="NAD(P)-bd_dom_sf"/>
</dbReference>
<feature type="domain" description="Enoyl reductase (ER)" evidence="1">
    <location>
        <begin position="10"/>
        <end position="306"/>
    </location>
</feature>
<dbReference type="InterPro" id="IPR052585">
    <property type="entry name" value="Lipid_raft_assoc_Zn_ADH"/>
</dbReference>
<dbReference type="eggNOG" id="COG0604">
    <property type="taxonomic scope" value="Bacteria"/>
</dbReference>
<evidence type="ECO:0000313" key="2">
    <source>
        <dbReference type="EMBL" id="CDN56127.1"/>
    </source>
</evidence>
<evidence type="ECO:0000313" key="3">
    <source>
        <dbReference type="Proteomes" id="UP000028186"/>
    </source>
</evidence>
<dbReference type="SUPFAM" id="SSF51735">
    <property type="entry name" value="NAD(P)-binding Rossmann-fold domains"/>
    <property type="match status" value="1"/>
</dbReference>
<dbReference type="KEGG" id="ngl:RG1141_CH38000"/>
<dbReference type="Gene3D" id="3.40.50.720">
    <property type="entry name" value="NAD(P)-binding Rossmann-like Domain"/>
    <property type="match status" value="1"/>
</dbReference>